<reference evidence="1" key="2">
    <citation type="submission" date="2020-09" db="EMBL/GenBank/DDBJ databases">
        <authorList>
            <person name="Sun Q."/>
            <person name="Sedlacek I."/>
        </authorList>
    </citation>
    <scope>NUCLEOTIDE SEQUENCE</scope>
    <source>
        <strain evidence="1">CCM 7897</strain>
    </source>
</reference>
<dbReference type="Proteomes" id="UP000606044">
    <property type="component" value="Unassembled WGS sequence"/>
</dbReference>
<dbReference type="AlphaFoldDB" id="A0A917F5K6"/>
<dbReference type="EMBL" id="BMCT01000001">
    <property type="protein sequence ID" value="GGF45657.1"/>
    <property type="molecule type" value="Genomic_DNA"/>
</dbReference>
<evidence type="ECO:0000313" key="1">
    <source>
        <dbReference type="EMBL" id="GGF45657.1"/>
    </source>
</evidence>
<organism evidence="1 2">
    <name type="scientific">Azorhizobium oxalatiphilum</name>
    <dbReference type="NCBI Taxonomy" id="980631"/>
    <lineage>
        <taxon>Bacteria</taxon>
        <taxon>Pseudomonadati</taxon>
        <taxon>Pseudomonadota</taxon>
        <taxon>Alphaproteobacteria</taxon>
        <taxon>Hyphomicrobiales</taxon>
        <taxon>Xanthobacteraceae</taxon>
        <taxon>Azorhizobium</taxon>
    </lineage>
</organism>
<name>A0A917F5K6_9HYPH</name>
<evidence type="ECO:0000313" key="2">
    <source>
        <dbReference type="Proteomes" id="UP000606044"/>
    </source>
</evidence>
<dbReference type="Pfam" id="PF06073">
    <property type="entry name" value="DUF934"/>
    <property type="match status" value="1"/>
</dbReference>
<protein>
    <submittedName>
        <fullName evidence="1">Oxidoreductase</fullName>
    </submittedName>
</protein>
<reference evidence="1" key="1">
    <citation type="journal article" date="2014" name="Int. J. Syst. Evol. Microbiol.">
        <title>Complete genome sequence of Corynebacterium casei LMG S-19264T (=DSM 44701T), isolated from a smear-ripened cheese.</title>
        <authorList>
            <consortium name="US DOE Joint Genome Institute (JGI-PGF)"/>
            <person name="Walter F."/>
            <person name="Albersmeier A."/>
            <person name="Kalinowski J."/>
            <person name="Ruckert C."/>
        </authorList>
    </citation>
    <scope>NUCLEOTIDE SEQUENCE</scope>
    <source>
        <strain evidence="1">CCM 7897</strain>
    </source>
</reference>
<keyword evidence="2" id="KW-1185">Reference proteome</keyword>
<sequence length="166" mass="18193">MPLVKNGKPVADAFVAVADEDTLPDAPVLVSATRLLAEGEALFARNHPVGVIWPNDKDVLLLEPFVDRLAVVALIFPKFRDGRAYSQARLLRERLGFKGELRATGNVLRDQFLLMVRCGFDALEIVKEGDVAAVEKEIHSYSVFYQPTGDGRPVPLRARLAAARGA</sequence>
<dbReference type="PIRSF" id="PIRSF030820">
    <property type="entry name" value="UCP030820"/>
    <property type="match status" value="1"/>
</dbReference>
<proteinExistence type="predicted"/>
<gene>
    <name evidence="1" type="ORF">GCM10007301_01450</name>
</gene>
<comment type="caution">
    <text evidence="1">The sequence shown here is derived from an EMBL/GenBank/DDBJ whole genome shotgun (WGS) entry which is preliminary data.</text>
</comment>
<dbReference type="RefSeq" id="WP_188574465.1">
    <property type="nucleotide sequence ID" value="NZ_BMCT01000001.1"/>
</dbReference>
<dbReference type="InterPro" id="IPR008318">
    <property type="entry name" value="UCP030820"/>
</dbReference>
<accession>A0A917F5K6</accession>